<dbReference type="GO" id="GO:0005634">
    <property type="term" value="C:nucleus"/>
    <property type="evidence" value="ECO:0007669"/>
    <property type="project" value="UniProtKB-SubCell"/>
</dbReference>
<dbReference type="AlphaFoldDB" id="A0A1E7FEK0"/>
<evidence type="ECO:0000256" key="7">
    <source>
        <dbReference type="RuleBase" id="RU003780"/>
    </source>
</evidence>
<dbReference type="InterPro" id="IPR018085">
    <property type="entry name" value="Ura-DNA_Glyclase_AS"/>
</dbReference>
<comment type="function">
    <text evidence="5 7">Excises uracil residues from the DNA which can arise as a result of misincorporation of dUMP residues by DNA polymerase or due to deamination of cytosine.</text>
</comment>
<dbReference type="HAMAP" id="MF_00148">
    <property type="entry name" value="UDG"/>
    <property type="match status" value="1"/>
</dbReference>
<keyword evidence="2 5" id="KW-0227">DNA damage</keyword>
<evidence type="ECO:0000256" key="5">
    <source>
        <dbReference type="HAMAP-Rule" id="MF_03166"/>
    </source>
</evidence>
<dbReference type="SMART" id="SM00986">
    <property type="entry name" value="UDG"/>
    <property type="match status" value="1"/>
</dbReference>
<dbReference type="KEGG" id="fcy:FRACYDRAFT_208373"/>
<dbReference type="OrthoDB" id="10031947at2759"/>
<feature type="region of interest" description="Disordered" evidence="8">
    <location>
        <begin position="1"/>
        <end position="53"/>
    </location>
</feature>
<dbReference type="SMART" id="SM00987">
    <property type="entry name" value="UreE_C"/>
    <property type="match status" value="1"/>
</dbReference>
<comment type="subcellular location">
    <subcellularLocation>
        <location evidence="5">Mitochondrion</location>
    </subcellularLocation>
    <subcellularLocation>
        <location evidence="5">Nucleus</location>
    </subcellularLocation>
</comment>
<evidence type="ECO:0000259" key="9">
    <source>
        <dbReference type="SMART" id="SM00986"/>
    </source>
</evidence>
<dbReference type="PANTHER" id="PTHR11264">
    <property type="entry name" value="URACIL-DNA GLYCOSYLASE"/>
    <property type="match status" value="1"/>
</dbReference>
<organism evidence="10 11">
    <name type="scientific">Fragilariopsis cylindrus CCMP1102</name>
    <dbReference type="NCBI Taxonomy" id="635003"/>
    <lineage>
        <taxon>Eukaryota</taxon>
        <taxon>Sar</taxon>
        <taxon>Stramenopiles</taxon>
        <taxon>Ochrophyta</taxon>
        <taxon>Bacillariophyta</taxon>
        <taxon>Bacillariophyceae</taxon>
        <taxon>Bacillariophycidae</taxon>
        <taxon>Bacillariales</taxon>
        <taxon>Bacillariaceae</taxon>
        <taxon>Fragilariopsis</taxon>
    </lineage>
</organism>
<keyword evidence="5" id="KW-0496">Mitochondrion</keyword>
<dbReference type="InParanoid" id="A0A1E7FEK0"/>
<keyword evidence="11" id="KW-1185">Reference proteome</keyword>
<evidence type="ECO:0000313" key="11">
    <source>
        <dbReference type="Proteomes" id="UP000095751"/>
    </source>
</evidence>
<feature type="domain" description="Uracil-DNA glycosylase-like" evidence="9">
    <location>
        <begin position="117"/>
        <end position="307"/>
    </location>
</feature>
<dbReference type="NCBIfam" id="NF003592">
    <property type="entry name" value="PRK05254.1-5"/>
    <property type="match status" value="1"/>
</dbReference>
<dbReference type="GO" id="GO:0005739">
    <property type="term" value="C:mitochondrion"/>
    <property type="evidence" value="ECO:0007669"/>
    <property type="project" value="UniProtKB-SubCell"/>
</dbReference>
<dbReference type="InterPro" id="IPR002043">
    <property type="entry name" value="UDG_fam1"/>
</dbReference>
<evidence type="ECO:0000256" key="3">
    <source>
        <dbReference type="ARBA" id="ARBA00022801"/>
    </source>
</evidence>
<keyword evidence="5" id="KW-0539">Nucleus</keyword>
<sequence>MISSFFKPKPKRDRANNSTTTNTDKNYDGSKNNNNENKRLKTNHNKKNQSDETSKLISYLDDPTTTTNHSPNSQSWKGALDKHLSSLSFGRLASFVESERKKYTVFPPEEDTFAALNLCPISNTKLVIVGQDPYHGPHQAHGLCFSVRKGVQIPPSLRNIYKELFNDPNIPNFASKPTHGNLERWAKQGVLMINNVFTVKSGQAHSHKKKGWEEFTDEIIRAVARRKKIEGEIGNDDSNKNKKKDGLVFLLWGKPATLKAQTALAGAGSSSSRHHIICTSHPSPLGATKTSAPFMGSQCFSRANEALREMGHNEIDWNVDGELP</sequence>
<dbReference type="GO" id="GO:0097510">
    <property type="term" value="P:base-excision repair, AP site formation via deaminated base removal"/>
    <property type="evidence" value="ECO:0007669"/>
    <property type="project" value="TreeGrafter"/>
</dbReference>
<proteinExistence type="inferred from homology"/>
<dbReference type="CDD" id="cd10027">
    <property type="entry name" value="UDG-F1-like"/>
    <property type="match status" value="1"/>
</dbReference>
<dbReference type="PROSITE" id="PS00130">
    <property type="entry name" value="U_DNA_GLYCOSYLASE"/>
    <property type="match status" value="1"/>
</dbReference>
<dbReference type="InterPro" id="IPR036895">
    <property type="entry name" value="Uracil-DNA_glycosylase-like_sf"/>
</dbReference>
<dbReference type="InterPro" id="IPR005122">
    <property type="entry name" value="Uracil-DNA_glycosylase-like"/>
</dbReference>
<dbReference type="Proteomes" id="UP000095751">
    <property type="component" value="Unassembled WGS sequence"/>
</dbReference>
<comment type="similarity">
    <text evidence="1 5 7">Belongs to the uracil-DNA glycosylase (UDG) superfamily. UNG family.</text>
</comment>
<dbReference type="SUPFAM" id="SSF52141">
    <property type="entry name" value="Uracil-DNA glycosylase-like"/>
    <property type="match status" value="1"/>
</dbReference>
<evidence type="ECO:0000256" key="8">
    <source>
        <dbReference type="SAM" id="MobiDB-lite"/>
    </source>
</evidence>
<dbReference type="NCBIfam" id="NF003588">
    <property type="entry name" value="PRK05254.1-1"/>
    <property type="match status" value="1"/>
</dbReference>
<dbReference type="Pfam" id="PF03167">
    <property type="entry name" value="UDG"/>
    <property type="match status" value="1"/>
</dbReference>
<evidence type="ECO:0000256" key="4">
    <source>
        <dbReference type="ARBA" id="ARBA00023204"/>
    </source>
</evidence>
<dbReference type="PANTHER" id="PTHR11264:SF0">
    <property type="entry name" value="URACIL-DNA GLYCOSYLASE"/>
    <property type="match status" value="1"/>
</dbReference>
<protein>
    <recommendedName>
        <fullName evidence="5 7">Uracil-DNA glycosylase</fullName>
        <shortName evidence="5">UDG</shortName>
        <ecNumber evidence="5 7">3.2.2.27</ecNumber>
    </recommendedName>
</protein>
<comment type="catalytic activity">
    <reaction evidence="5 7">
        <text>Hydrolyzes single-stranded DNA or mismatched double-stranded DNA and polynucleotides, releasing free uracil.</text>
        <dbReference type="EC" id="3.2.2.27"/>
    </reaction>
</comment>
<dbReference type="NCBIfam" id="TIGR00628">
    <property type="entry name" value="ung"/>
    <property type="match status" value="1"/>
</dbReference>
<keyword evidence="4 5" id="KW-0234">DNA repair</keyword>
<dbReference type="EMBL" id="KV784358">
    <property type="protein sequence ID" value="OEU16601.1"/>
    <property type="molecule type" value="Genomic_DNA"/>
</dbReference>
<feature type="active site" description="Proton acceptor" evidence="5 6">
    <location>
        <position position="132"/>
    </location>
</feature>
<accession>A0A1E7FEK0</accession>
<dbReference type="FunCoup" id="A0A1E7FEK0">
    <property type="interactions" value="108"/>
</dbReference>
<reference evidence="10 11" key="1">
    <citation type="submission" date="2016-09" db="EMBL/GenBank/DDBJ databases">
        <title>Extensive genetic diversity and differential bi-allelic expression allows diatom success in the polar Southern Ocean.</title>
        <authorList>
            <consortium name="DOE Joint Genome Institute"/>
            <person name="Mock T."/>
            <person name="Otillar R.P."/>
            <person name="Strauss J."/>
            <person name="Dupont C."/>
            <person name="Frickenhaus S."/>
            <person name="Maumus F."/>
            <person name="Mcmullan M."/>
            <person name="Sanges R."/>
            <person name="Schmutz J."/>
            <person name="Toseland A."/>
            <person name="Valas R."/>
            <person name="Veluchamy A."/>
            <person name="Ward B.J."/>
            <person name="Allen A."/>
            <person name="Barry K."/>
            <person name="Falciatore A."/>
            <person name="Ferrante M."/>
            <person name="Fortunato A.E."/>
            <person name="Gloeckner G."/>
            <person name="Gruber A."/>
            <person name="Hipkin R."/>
            <person name="Janech M."/>
            <person name="Kroth P."/>
            <person name="Leese F."/>
            <person name="Lindquist E."/>
            <person name="Lyon B.R."/>
            <person name="Martin J."/>
            <person name="Mayer C."/>
            <person name="Parker M."/>
            <person name="Quesneville H."/>
            <person name="Raymond J."/>
            <person name="Uhlig C."/>
            <person name="Valentin K.U."/>
            <person name="Worden A.Z."/>
            <person name="Armbrust E.V."/>
            <person name="Bowler C."/>
            <person name="Green B."/>
            <person name="Moulton V."/>
            <person name="Van Oosterhout C."/>
            <person name="Grigoriev I."/>
        </authorList>
    </citation>
    <scope>NUCLEOTIDE SEQUENCE [LARGE SCALE GENOMIC DNA]</scope>
    <source>
        <strain evidence="10 11">CCMP1102</strain>
    </source>
</reference>
<name>A0A1E7FEK0_9STRA</name>
<gene>
    <name evidence="10" type="primary">UngB</name>
    <name evidence="10" type="ORF">FRACYDRAFT_208373</name>
</gene>
<keyword evidence="3 5" id="KW-0378">Hydrolase</keyword>
<evidence type="ECO:0000256" key="2">
    <source>
        <dbReference type="ARBA" id="ARBA00022763"/>
    </source>
</evidence>
<dbReference type="EC" id="3.2.2.27" evidence="5 7"/>
<evidence type="ECO:0000313" key="10">
    <source>
        <dbReference type="EMBL" id="OEU16601.1"/>
    </source>
</evidence>
<evidence type="ECO:0000256" key="1">
    <source>
        <dbReference type="ARBA" id="ARBA00008184"/>
    </source>
</evidence>
<evidence type="ECO:0000256" key="6">
    <source>
        <dbReference type="PROSITE-ProRule" id="PRU10072"/>
    </source>
</evidence>
<dbReference type="Gene3D" id="3.40.470.10">
    <property type="entry name" value="Uracil-DNA glycosylase-like domain"/>
    <property type="match status" value="1"/>
</dbReference>
<dbReference type="GO" id="GO:0004844">
    <property type="term" value="F:uracil DNA N-glycosylase activity"/>
    <property type="evidence" value="ECO:0007669"/>
    <property type="project" value="UniProtKB-UniRule"/>
</dbReference>